<evidence type="ECO:0000259" key="1">
    <source>
        <dbReference type="Pfam" id="PF12697"/>
    </source>
</evidence>
<dbReference type="AlphaFoldDB" id="A0A8I0ZQ29"/>
<dbReference type="InterPro" id="IPR000073">
    <property type="entry name" value="AB_hydrolase_1"/>
</dbReference>
<sequence>MKIKPSLMLLHGVTMSARVWSGVVPMLDDRFDLIVPTAAGHRGGPKIEGTASIRALTDATERILDDRGLETVHIAGNSMGGWMAIELARRGRASSVCAFSPAGLWSASEPASGTRATLAHVKKLADVTRRVTPTLLRFELARRIVFREAALHGDRMGFQEAVDAYRDLADCDVAFELFATTENLEVYSSSSCPVTVAWSANDRIFPPDQFGKIAYERLPHARFVELHDVGHVPMIDDPALCARVIRESIGENS</sequence>
<protein>
    <submittedName>
        <fullName evidence="2">Alpha/beta hydrolase</fullName>
    </submittedName>
</protein>
<dbReference type="SUPFAM" id="SSF53474">
    <property type="entry name" value="alpha/beta-Hydrolases"/>
    <property type="match status" value="1"/>
</dbReference>
<keyword evidence="3" id="KW-1185">Reference proteome</keyword>
<organism evidence="2 3">
    <name type="scientific">Rhodococcus erythropolis</name>
    <name type="common">Arthrobacter picolinophilus</name>
    <dbReference type="NCBI Taxonomy" id="1833"/>
    <lineage>
        <taxon>Bacteria</taxon>
        <taxon>Bacillati</taxon>
        <taxon>Actinomycetota</taxon>
        <taxon>Actinomycetes</taxon>
        <taxon>Mycobacteriales</taxon>
        <taxon>Nocardiaceae</taxon>
        <taxon>Rhodococcus</taxon>
        <taxon>Rhodococcus erythropolis group</taxon>
    </lineage>
</organism>
<proteinExistence type="predicted"/>
<dbReference type="InterPro" id="IPR050266">
    <property type="entry name" value="AB_hydrolase_sf"/>
</dbReference>
<evidence type="ECO:0000313" key="2">
    <source>
        <dbReference type="EMBL" id="MBH5141098.1"/>
    </source>
</evidence>
<feature type="domain" description="AB hydrolase-1" evidence="1">
    <location>
        <begin position="9"/>
        <end position="243"/>
    </location>
</feature>
<dbReference type="EMBL" id="JAECSB010000009">
    <property type="protein sequence ID" value="MBH5141098.1"/>
    <property type="molecule type" value="Genomic_DNA"/>
</dbReference>
<keyword evidence="2" id="KW-0378">Hydrolase</keyword>
<dbReference type="PANTHER" id="PTHR43798">
    <property type="entry name" value="MONOACYLGLYCEROL LIPASE"/>
    <property type="match status" value="1"/>
</dbReference>
<name>A0A8I0ZQ29_RHOER</name>
<dbReference type="Gene3D" id="3.40.50.1820">
    <property type="entry name" value="alpha/beta hydrolase"/>
    <property type="match status" value="1"/>
</dbReference>
<dbReference type="GO" id="GO:0016787">
    <property type="term" value="F:hydrolase activity"/>
    <property type="evidence" value="ECO:0007669"/>
    <property type="project" value="UniProtKB-KW"/>
</dbReference>
<dbReference type="InterPro" id="IPR029058">
    <property type="entry name" value="AB_hydrolase_fold"/>
</dbReference>
<evidence type="ECO:0000313" key="3">
    <source>
        <dbReference type="Proteomes" id="UP000627573"/>
    </source>
</evidence>
<reference evidence="2 3" key="1">
    <citation type="submission" date="2020-12" db="EMBL/GenBank/DDBJ databases">
        <title>Draft genome sequence of furan degrading bacterial strain FUR100.</title>
        <authorList>
            <person name="Woiski C."/>
        </authorList>
    </citation>
    <scope>NUCLEOTIDE SEQUENCE [LARGE SCALE GENOMIC DNA]</scope>
    <source>
        <strain evidence="2 3">FUR100</strain>
    </source>
</reference>
<dbReference type="Proteomes" id="UP000627573">
    <property type="component" value="Unassembled WGS sequence"/>
</dbReference>
<accession>A0A8I0ZQ29</accession>
<dbReference type="Pfam" id="PF12697">
    <property type="entry name" value="Abhydrolase_6"/>
    <property type="match status" value="1"/>
</dbReference>
<gene>
    <name evidence="2" type="ORF">I3517_00495</name>
</gene>
<comment type="caution">
    <text evidence="2">The sequence shown here is derived from an EMBL/GenBank/DDBJ whole genome shotgun (WGS) entry which is preliminary data.</text>
</comment>